<feature type="domain" description="NusB/RsmB/TIM44" evidence="7">
    <location>
        <begin position="6"/>
        <end position="148"/>
    </location>
</feature>
<dbReference type="InterPro" id="IPR035926">
    <property type="entry name" value="NusB-like_sf"/>
</dbReference>
<evidence type="ECO:0000256" key="4">
    <source>
        <dbReference type="ARBA" id="ARBA00023015"/>
    </source>
</evidence>
<dbReference type="RefSeq" id="WP_114640838.1">
    <property type="nucleotide sequence ID" value="NZ_JAACIO010000001.1"/>
</dbReference>
<dbReference type="PANTHER" id="PTHR11078">
    <property type="entry name" value="N UTILIZATION SUBSTANCE PROTEIN B-RELATED"/>
    <property type="match status" value="1"/>
</dbReference>
<gene>
    <name evidence="6 8" type="primary">nusB</name>
    <name evidence="8" type="ORF">DYH56_00255</name>
</gene>
<keyword evidence="3 6" id="KW-0694">RNA-binding</keyword>
<comment type="function">
    <text evidence="6">Involved in transcription antitermination. Required for transcription of ribosomal RNA (rRNA) genes. Binds specifically to the boxA antiterminator sequence of the ribosomal RNA (rrn) operons.</text>
</comment>
<keyword evidence="9" id="KW-1185">Reference proteome</keyword>
<dbReference type="SUPFAM" id="SSF48013">
    <property type="entry name" value="NusB-like"/>
    <property type="match status" value="1"/>
</dbReference>
<dbReference type="PANTHER" id="PTHR11078:SF3">
    <property type="entry name" value="ANTITERMINATION NUSB DOMAIN-CONTAINING PROTEIN"/>
    <property type="match status" value="1"/>
</dbReference>
<dbReference type="Proteomes" id="UP000263486">
    <property type="component" value="Unassembled WGS sequence"/>
</dbReference>
<comment type="caution">
    <text evidence="8">The sequence shown here is derived from an EMBL/GenBank/DDBJ whole genome shotgun (WGS) entry which is preliminary data.</text>
</comment>
<name>A0ABX9KKP2_9FUSO</name>
<keyword evidence="2 6" id="KW-0889">Transcription antitermination</keyword>
<dbReference type="EMBL" id="QUAJ01000001">
    <property type="protein sequence ID" value="REI43118.1"/>
    <property type="molecule type" value="Genomic_DNA"/>
</dbReference>
<evidence type="ECO:0000256" key="1">
    <source>
        <dbReference type="ARBA" id="ARBA00005952"/>
    </source>
</evidence>
<dbReference type="Gene3D" id="1.10.940.10">
    <property type="entry name" value="NusB-like"/>
    <property type="match status" value="1"/>
</dbReference>
<proteinExistence type="inferred from homology"/>
<dbReference type="HAMAP" id="MF_00073">
    <property type="entry name" value="NusB"/>
    <property type="match status" value="1"/>
</dbReference>
<comment type="similarity">
    <text evidence="1 6">Belongs to the NusB family.</text>
</comment>
<reference evidence="8 9" key="1">
    <citation type="submission" date="2018-08" db="EMBL/GenBank/DDBJ databases">
        <title>Draft genome sequence of Psychrilyobacter sp. strain SD5 isolated from Black Sea water.</title>
        <authorList>
            <person name="Yadav S."/>
            <person name="Villanueva L."/>
            <person name="Damste J.S.S."/>
        </authorList>
    </citation>
    <scope>NUCLEOTIDE SEQUENCE [LARGE SCALE GENOMIC DNA]</scope>
    <source>
        <strain evidence="8 9">SD5</strain>
    </source>
</reference>
<protein>
    <recommendedName>
        <fullName evidence="6">Transcription antitermination protein NusB</fullName>
    </recommendedName>
    <alternativeName>
        <fullName evidence="6">Antitermination factor NusB</fullName>
    </alternativeName>
</protein>
<dbReference type="NCBIfam" id="TIGR01951">
    <property type="entry name" value="nusB"/>
    <property type="match status" value="1"/>
</dbReference>
<accession>A0ABX9KKP2</accession>
<evidence type="ECO:0000313" key="8">
    <source>
        <dbReference type="EMBL" id="REI43118.1"/>
    </source>
</evidence>
<evidence type="ECO:0000313" key="9">
    <source>
        <dbReference type="Proteomes" id="UP000263486"/>
    </source>
</evidence>
<dbReference type="InterPro" id="IPR011605">
    <property type="entry name" value="NusB_fam"/>
</dbReference>
<evidence type="ECO:0000256" key="5">
    <source>
        <dbReference type="ARBA" id="ARBA00023163"/>
    </source>
</evidence>
<keyword evidence="4 6" id="KW-0805">Transcription regulation</keyword>
<dbReference type="Pfam" id="PF01029">
    <property type="entry name" value="NusB"/>
    <property type="match status" value="1"/>
</dbReference>
<evidence type="ECO:0000259" key="7">
    <source>
        <dbReference type="Pfam" id="PF01029"/>
    </source>
</evidence>
<evidence type="ECO:0000256" key="6">
    <source>
        <dbReference type="HAMAP-Rule" id="MF_00073"/>
    </source>
</evidence>
<sequence>MSRKIAREELFKLLFEADMNKVTPLQRLEEFLEDGNRRVEISEDEEVSNNVEELTLTKTEVEFIKEFAAGIDRHYGTINQEIAEKMDEWSLETIGSVERSLLRFGVYELMYEETGFEIVLNEIIELAKIYGDATSHEFVNGVLAKFVKK</sequence>
<evidence type="ECO:0000256" key="2">
    <source>
        <dbReference type="ARBA" id="ARBA00022814"/>
    </source>
</evidence>
<evidence type="ECO:0000256" key="3">
    <source>
        <dbReference type="ARBA" id="ARBA00022884"/>
    </source>
</evidence>
<dbReference type="InterPro" id="IPR006027">
    <property type="entry name" value="NusB_RsmB_TIM44"/>
</dbReference>
<organism evidence="8 9">
    <name type="scientific">Psychrilyobacter piezotolerans</name>
    <dbReference type="NCBI Taxonomy" id="2293438"/>
    <lineage>
        <taxon>Bacteria</taxon>
        <taxon>Fusobacteriati</taxon>
        <taxon>Fusobacteriota</taxon>
        <taxon>Fusobacteriia</taxon>
        <taxon>Fusobacteriales</taxon>
        <taxon>Fusobacteriaceae</taxon>
        <taxon>Psychrilyobacter</taxon>
    </lineage>
</organism>
<keyword evidence="5 6" id="KW-0804">Transcription</keyword>